<dbReference type="Gene3D" id="3.40.50.10420">
    <property type="entry name" value="NagB/RpiA/CoA transferase-like"/>
    <property type="match status" value="1"/>
</dbReference>
<keyword evidence="5" id="KW-0460">Magnesium</keyword>
<accession>A0A4D6Y7S6</accession>
<dbReference type="GO" id="GO:0035999">
    <property type="term" value="P:tetrahydrofolate interconversion"/>
    <property type="evidence" value="ECO:0007669"/>
    <property type="project" value="TreeGrafter"/>
</dbReference>
<dbReference type="PIRSF" id="PIRSF006806">
    <property type="entry name" value="FTHF_cligase"/>
    <property type="match status" value="1"/>
</dbReference>
<dbReference type="Proteomes" id="UP000298673">
    <property type="component" value="Chromosome"/>
</dbReference>
<comment type="catalytic activity">
    <reaction evidence="5">
        <text>(6S)-5-formyl-5,6,7,8-tetrahydrofolate + ATP = (6R)-5,10-methenyltetrahydrofolate + ADP + phosphate</text>
        <dbReference type="Rhea" id="RHEA:10488"/>
        <dbReference type="ChEBI" id="CHEBI:30616"/>
        <dbReference type="ChEBI" id="CHEBI:43474"/>
        <dbReference type="ChEBI" id="CHEBI:57455"/>
        <dbReference type="ChEBI" id="CHEBI:57457"/>
        <dbReference type="ChEBI" id="CHEBI:456216"/>
        <dbReference type="EC" id="6.3.3.2"/>
    </reaction>
</comment>
<dbReference type="PANTHER" id="PTHR23407">
    <property type="entry name" value="ATPASE INHIBITOR/5-FORMYLTETRAHYDROFOLATE CYCLO-LIGASE"/>
    <property type="match status" value="1"/>
</dbReference>
<dbReference type="Pfam" id="PF01812">
    <property type="entry name" value="5-FTHF_cyc-lig"/>
    <property type="match status" value="1"/>
</dbReference>
<evidence type="ECO:0000313" key="7">
    <source>
        <dbReference type="Proteomes" id="UP000298673"/>
    </source>
</evidence>
<dbReference type="EC" id="6.3.3.2" evidence="5"/>
<evidence type="ECO:0000256" key="3">
    <source>
        <dbReference type="ARBA" id="ARBA00022840"/>
    </source>
</evidence>
<dbReference type="GO" id="GO:0005524">
    <property type="term" value="F:ATP binding"/>
    <property type="evidence" value="ECO:0007669"/>
    <property type="project" value="UniProtKB-KW"/>
</dbReference>
<reference evidence="6 7" key="2">
    <citation type="submission" date="2019-05" db="EMBL/GenBank/DDBJ databases">
        <title>Genome evolution of the obligate endosymbiont Buchnera aphidicola.</title>
        <authorList>
            <person name="Moran N.A."/>
        </authorList>
    </citation>
    <scope>NUCLEOTIDE SEQUENCE [LARGE SCALE GENOMIC DNA]</scope>
    <source>
        <strain evidence="6 7">Mst</strain>
    </source>
</reference>
<dbReference type="GO" id="GO:0009396">
    <property type="term" value="P:folic acid-containing compound biosynthetic process"/>
    <property type="evidence" value="ECO:0007669"/>
    <property type="project" value="TreeGrafter"/>
</dbReference>
<dbReference type="AlphaFoldDB" id="A0A4D6Y7S6"/>
<keyword evidence="6" id="KW-0436">Ligase</keyword>
<name>A0A4D6Y7S6_9GAMM</name>
<comment type="similarity">
    <text evidence="1 5">Belongs to the 5-formyltetrahydrofolate cyclo-ligase family.</text>
</comment>
<protein>
    <recommendedName>
        <fullName evidence="5">5-formyltetrahydrofolate cyclo-ligase</fullName>
        <ecNumber evidence="5">6.3.3.2</ecNumber>
    </recommendedName>
</protein>
<dbReference type="NCBIfam" id="TIGR02727">
    <property type="entry name" value="MTHFS_bact"/>
    <property type="match status" value="1"/>
</dbReference>
<feature type="binding site" evidence="4">
    <location>
        <position position="63"/>
    </location>
    <ligand>
        <name>substrate</name>
    </ligand>
</feature>
<keyword evidence="3 4" id="KW-0067">ATP-binding</keyword>
<dbReference type="PANTHER" id="PTHR23407:SF1">
    <property type="entry name" value="5-FORMYLTETRAHYDROFOLATE CYCLO-LIGASE"/>
    <property type="match status" value="1"/>
</dbReference>
<evidence type="ECO:0000256" key="4">
    <source>
        <dbReference type="PIRSR" id="PIRSR006806-1"/>
    </source>
</evidence>
<dbReference type="InterPro" id="IPR002698">
    <property type="entry name" value="FTHF_cligase"/>
</dbReference>
<organism evidence="6 7">
    <name type="scientific">Buchnera aphidicola</name>
    <name type="common">Muscaphis stroyani</name>
    <dbReference type="NCBI Taxonomy" id="1241869"/>
    <lineage>
        <taxon>Bacteria</taxon>
        <taxon>Pseudomonadati</taxon>
        <taxon>Pseudomonadota</taxon>
        <taxon>Gammaproteobacteria</taxon>
        <taxon>Enterobacterales</taxon>
        <taxon>Erwiniaceae</taxon>
        <taxon>Buchnera</taxon>
    </lineage>
</organism>
<dbReference type="InterPro" id="IPR037171">
    <property type="entry name" value="NagB/RpiA_transferase-like"/>
</dbReference>
<dbReference type="GO" id="GO:0030272">
    <property type="term" value="F:5-formyltetrahydrofolate cyclo-ligase activity"/>
    <property type="evidence" value="ECO:0007669"/>
    <property type="project" value="UniProtKB-EC"/>
</dbReference>
<dbReference type="OrthoDB" id="9801938at2"/>
<sequence length="207" mass="24822">MPYYLKMKKLTKLCNYRRKIRENIRNLRKSLTVLDQRIASMKVSKIAFNFNFFCNSKNIALFIPFDGELDTYPLILRLWLNNYKTFVPVIKSRRNKKMIFVRFSCNSILYRNKYNILEPFYESKDIISDLYLDIIIVPLVAFDQKGSRLGMGGGFYDFFLMNWCKKKFFIMGLAYDFQYIRNIPTKSWDVPLPIVLTPNNIWIFKNM</sequence>
<evidence type="ECO:0000256" key="1">
    <source>
        <dbReference type="ARBA" id="ARBA00010638"/>
    </source>
</evidence>
<dbReference type="SUPFAM" id="SSF100950">
    <property type="entry name" value="NagB/RpiA/CoA transferase-like"/>
    <property type="match status" value="1"/>
</dbReference>
<dbReference type="GO" id="GO:0046872">
    <property type="term" value="F:metal ion binding"/>
    <property type="evidence" value="ECO:0007669"/>
    <property type="project" value="UniProtKB-KW"/>
</dbReference>
<dbReference type="EMBL" id="CP034861">
    <property type="protein sequence ID" value="QCI24463.1"/>
    <property type="molecule type" value="Genomic_DNA"/>
</dbReference>
<evidence type="ECO:0000256" key="2">
    <source>
        <dbReference type="ARBA" id="ARBA00022741"/>
    </source>
</evidence>
<comment type="cofactor">
    <cofactor evidence="5">
        <name>Mg(2+)</name>
        <dbReference type="ChEBI" id="CHEBI:18420"/>
    </cofactor>
</comment>
<dbReference type="InterPro" id="IPR024185">
    <property type="entry name" value="FTHF_cligase-like_sf"/>
</dbReference>
<keyword evidence="5" id="KW-0479">Metal-binding</keyword>
<keyword evidence="2 4" id="KW-0547">Nucleotide-binding</keyword>
<evidence type="ECO:0000313" key="6">
    <source>
        <dbReference type="EMBL" id="QCI24463.1"/>
    </source>
</evidence>
<feature type="binding site" evidence="4">
    <location>
        <begin position="148"/>
        <end position="156"/>
    </location>
    <ligand>
        <name>ATP</name>
        <dbReference type="ChEBI" id="CHEBI:30616"/>
    </ligand>
</feature>
<reference evidence="6 7" key="1">
    <citation type="submission" date="2018-12" db="EMBL/GenBank/DDBJ databases">
        <authorList>
            <person name="Chong R.A."/>
        </authorList>
    </citation>
    <scope>NUCLEOTIDE SEQUENCE [LARGE SCALE GENOMIC DNA]</scope>
    <source>
        <strain evidence="6 7">Mst</strain>
    </source>
</reference>
<proteinExistence type="inferred from homology"/>
<feature type="binding site" evidence="4">
    <location>
        <position position="68"/>
    </location>
    <ligand>
        <name>substrate</name>
    </ligand>
</feature>
<gene>
    <name evidence="6" type="ORF">D9V75_01980</name>
</gene>
<evidence type="ECO:0000256" key="5">
    <source>
        <dbReference type="RuleBase" id="RU361279"/>
    </source>
</evidence>